<name>A0A941W4K8_9BACT</name>
<protein>
    <recommendedName>
        <fullName evidence="2">CAAX prenyl protease 2/Lysostaphin resistance protein A-like domain-containing protein</fullName>
    </recommendedName>
</protein>
<keyword evidence="1" id="KW-0472">Membrane</keyword>
<dbReference type="AlphaFoldDB" id="A0A941W4K8"/>
<evidence type="ECO:0000313" key="4">
    <source>
        <dbReference type="Proteomes" id="UP000722750"/>
    </source>
</evidence>
<keyword evidence="1" id="KW-1133">Transmembrane helix</keyword>
<evidence type="ECO:0000313" key="3">
    <source>
        <dbReference type="EMBL" id="MBS1259027.1"/>
    </source>
</evidence>
<dbReference type="Proteomes" id="UP000722750">
    <property type="component" value="Unassembled WGS sequence"/>
</dbReference>
<feature type="transmembrane region" description="Helical" evidence="1">
    <location>
        <begin position="49"/>
        <end position="67"/>
    </location>
</feature>
<evidence type="ECO:0000259" key="2">
    <source>
        <dbReference type="Pfam" id="PF02517"/>
    </source>
</evidence>
<evidence type="ECO:0000256" key="1">
    <source>
        <dbReference type="SAM" id="Phobius"/>
    </source>
</evidence>
<sequence length="189" mass="21196">MINFASYPRYKLLILTCLVEGIVMMVALIVAKYYGLKLLPLTQYVFRDIVIGTFGAIFPLALFMLLLSEKADGIPALGSLKSIIVNDIKAIFSEAKLLDLCIISIFAGLAEELLFRGVIQVKLGIVGASIIFGLLHFITPAYFIIATIMGFYLGFLFQYYDSLLIPIQLHFMYDLGALIYLRYFISVRP</sequence>
<reference evidence="3" key="1">
    <citation type="journal article" date="2021" name="ISME J.">
        <title>Fine-scale metabolic discontinuity in a stratified prokaryote microbiome of a Red Sea deep halocline.</title>
        <authorList>
            <person name="Michoud G."/>
            <person name="Ngugi D.K."/>
            <person name="Barozzi A."/>
            <person name="Merlino G."/>
            <person name="Calleja M.L."/>
            <person name="Delgado-Huertas A."/>
            <person name="Moran X.A.G."/>
            <person name="Daffonchio D."/>
        </authorList>
    </citation>
    <scope>NUCLEOTIDE SEQUENCE</scope>
    <source>
        <strain evidence="3">SuakinDeep_MAG55_1</strain>
    </source>
</reference>
<organism evidence="3 4">
    <name type="scientific">Candidatus Scalindua arabica</name>
    <dbReference type="NCBI Taxonomy" id="1127984"/>
    <lineage>
        <taxon>Bacteria</taxon>
        <taxon>Pseudomonadati</taxon>
        <taxon>Planctomycetota</taxon>
        <taxon>Candidatus Brocadiia</taxon>
        <taxon>Candidatus Brocadiales</taxon>
        <taxon>Candidatus Scalinduaceae</taxon>
        <taxon>Candidatus Scalindua</taxon>
    </lineage>
</organism>
<dbReference type="GO" id="GO:0080120">
    <property type="term" value="P:CAAX-box protein maturation"/>
    <property type="evidence" value="ECO:0007669"/>
    <property type="project" value="UniProtKB-ARBA"/>
</dbReference>
<comment type="caution">
    <text evidence="3">The sequence shown here is derived from an EMBL/GenBank/DDBJ whole genome shotgun (WGS) entry which is preliminary data.</text>
</comment>
<dbReference type="Pfam" id="PF02517">
    <property type="entry name" value="Rce1-like"/>
    <property type="match status" value="1"/>
</dbReference>
<gene>
    <name evidence="3" type="ORF">MAG551_02093</name>
</gene>
<accession>A0A941W4K8</accession>
<proteinExistence type="predicted"/>
<dbReference type="InterPro" id="IPR003675">
    <property type="entry name" value="Rce1/LyrA-like_dom"/>
</dbReference>
<feature type="transmembrane region" description="Helical" evidence="1">
    <location>
        <begin position="12"/>
        <end position="34"/>
    </location>
</feature>
<dbReference type="GO" id="GO:0004175">
    <property type="term" value="F:endopeptidase activity"/>
    <property type="evidence" value="ECO:0007669"/>
    <property type="project" value="UniProtKB-ARBA"/>
</dbReference>
<keyword evidence="1" id="KW-0812">Transmembrane</keyword>
<feature type="transmembrane region" description="Helical" evidence="1">
    <location>
        <begin position="166"/>
        <end position="185"/>
    </location>
</feature>
<dbReference type="EMBL" id="JAANXD010000078">
    <property type="protein sequence ID" value="MBS1259027.1"/>
    <property type="molecule type" value="Genomic_DNA"/>
</dbReference>
<feature type="domain" description="CAAX prenyl protease 2/Lysostaphin resistance protein A-like" evidence="2">
    <location>
        <begin position="97"/>
        <end position="175"/>
    </location>
</feature>